<gene>
    <name evidence="4" type="ORF">H6F99_05155</name>
</gene>
<keyword evidence="5" id="KW-1185">Reference proteome</keyword>
<dbReference type="PANTHER" id="PTHR33988:SF2">
    <property type="entry name" value="ENDORIBONUCLEASE MAZF"/>
    <property type="match status" value="1"/>
</dbReference>
<keyword evidence="3" id="KW-0378">Hydrolase</keyword>
<keyword evidence="3" id="KW-0255">Endonuclease</keyword>
<evidence type="ECO:0000313" key="4">
    <source>
        <dbReference type="EMBL" id="MBD2277725.1"/>
    </source>
</evidence>
<evidence type="ECO:0000256" key="2">
    <source>
        <dbReference type="ARBA" id="ARBA00022649"/>
    </source>
</evidence>
<dbReference type="Gene3D" id="2.30.30.110">
    <property type="match status" value="1"/>
</dbReference>
<proteinExistence type="inferred from homology"/>
<dbReference type="Pfam" id="PF02452">
    <property type="entry name" value="PemK_toxin"/>
    <property type="match status" value="1"/>
</dbReference>
<organism evidence="4 5">
    <name type="scientific">Aphanizomenon flos-aquae FACHB-1040</name>
    <dbReference type="NCBI Taxonomy" id="2692887"/>
    <lineage>
        <taxon>Bacteria</taxon>
        <taxon>Bacillati</taxon>
        <taxon>Cyanobacteriota</taxon>
        <taxon>Cyanophyceae</taxon>
        <taxon>Nostocales</taxon>
        <taxon>Aphanizomenonaceae</taxon>
        <taxon>Aphanizomenon</taxon>
    </lineage>
</organism>
<accession>A0ABR8BTF5</accession>
<dbReference type="InterPro" id="IPR011067">
    <property type="entry name" value="Plasmid_toxin/cell-grow_inhib"/>
</dbReference>
<protein>
    <recommendedName>
        <fullName evidence="3">mRNA interferase</fullName>
        <ecNumber evidence="3">3.1.-.-</ecNumber>
    </recommendedName>
</protein>
<dbReference type="EMBL" id="JACJQT010000009">
    <property type="protein sequence ID" value="MBD2277725.1"/>
    <property type="molecule type" value="Genomic_DNA"/>
</dbReference>
<evidence type="ECO:0000313" key="5">
    <source>
        <dbReference type="Proteomes" id="UP000606721"/>
    </source>
</evidence>
<dbReference type="Proteomes" id="UP000606721">
    <property type="component" value="Unassembled WGS sequence"/>
</dbReference>
<comment type="caution">
    <text evidence="4">The sequence shown here is derived from an EMBL/GenBank/DDBJ whole genome shotgun (WGS) entry which is preliminary data.</text>
</comment>
<dbReference type="EC" id="3.1.-.-" evidence="3"/>
<dbReference type="InterPro" id="IPR003477">
    <property type="entry name" value="PemK-like"/>
</dbReference>
<comment type="similarity">
    <text evidence="1 3">Belongs to the PemK/MazF family.</text>
</comment>
<dbReference type="PIRSF" id="PIRSF033490">
    <property type="entry name" value="MazF"/>
    <property type="match status" value="1"/>
</dbReference>
<name>A0ABR8BTF5_APHFL</name>
<reference evidence="4 5" key="1">
    <citation type="journal article" date="2020" name="ISME J.">
        <title>Comparative genomics reveals insights into cyanobacterial evolution and habitat adaptation.</title>
        <authorList>
            <person name="Chen M.Y."/>
            <person name="Teng W.K."/>
            <person name="Zhao L."/>
            <person name="Hu C.X."/>
            <person name="Zhou Y.K."/>
            <person name="Han B.P."/>
            <person name="Song L.R."/>
            <person name="Shu W.S."/>
        </authorList>
    </citation>
    <scope>NUCLEOTIDE SEQUENCE [LARGE SCALE GENOMIC DNA]</scope>
    <source>
        <strain evidence="4 5">FACHB-1040</strain>
    </source>
</reference>
<dbReference type="RefSeq" id="WP_053538673.1">
    <property type="nucleotide sequence ID" value="NZ_JACJQT010000009.1"/>
</dbReference>
<evidence type="ECO:0000256" key="3">
    <source>
        <dbReference type="PIRNR" id="PIRNR033490"/>
    </source>
</evidence>
<keyword evidence="3" id="KW-0540">Nuclease</keyword>
<keyword evidence="2" id="KW-1277">Toxin-antitoxin system</keyword>
<sequence length="124" mass="13803">MLSKGKIIYPQRGEIYLVNFDPTIGSEIKKTRPALILQNDVSNQYSPITIVAAITSQFTEPLYPTEVLIKVPEGGLQVDSVALLNQIRSIDKQRLIKRLGILESVTMEQVDRAIQISLGLVNLI</sequence>
<dbReference type="SUPFAM" id="SSF50118">
    <property type="entry name" value="Cell growth inhibitor/plasmid maintenance toxic component"/>
    <property type="match status" value="1"/>
</dbReference>
<comment type="function">
    <text evidence="3">Toxic component of a type II toxin-antitoxin (TA) system.</text>
</comment>
<dbReference type="PANTHER" id="PTHR33988">
    <property type="entry name" value="ENDORIBONUCLEASE MAZF-RELATED"/>
    <property type="match status" value="1"/>
</dbReference>
<evidence type="ECO:0000256" key="1">
    <source>
        <dbReference type="ARBA" id="ARBA00007521"/>
    </source>
</evidence>